<feature type="signal peptide" evidence="1">
    <location>
        <begin position="1"/>
        <end position="17"/>
    </location>
</feature>
<reference evidence="2" key="1">
    <citation type="submission" date="2020-01" db="EMBL/GenBank/DDBJ databases">
        <title>Genome Sequencing of Three Apophysomyces-Like Fungal Strains Confirms a Novel Fungal Genus in the Mucoromycota with divergent Burkholderia-like Endosymbiotic Bacteria.</title>
        <authorList>
            <person name="Stajich J.E."/>
            <person name="Macias A.M."/>
            <person name="Carter-House D."/>
            <person name="Lovett B."/>
            <person name="Kasson L.R."/>
            <person name="Berry K."/>
            <person name="Grigoriev I."/>
            <person name="Chang Y."/>
            <person name="Spatafora J."/>
            <person name="Kasson M.T."/>
        </authorList>
    </citation>
    <scope>NUCLEOTIDE SEQUENCE</scope>
    <source>
        <strain evidence="2">NRRL A-21654</strain>
    </source>
</reference>
<name>A0A8H7BYZ4_9FUNG</name>
<keyword evidence="1" id="KW-0732">Signal</keyword>
<evidence type="ECO:0008006" key="4">
    <source>
        <dbReference type="Google" id="ProtNLM"/>
    </source>
</evidence>
<protein>
    <recommendedName>
        <fullName evidence="4">Coth-domain-containing protein</fullName>
    </recommendedName>
</protein>
<proteinExistence type="predicted"/>
<dbReference type="InterPro" id="IPR014867">
    <property type="entry name" value="Spore_coat_CotH_CotH2/3/7"/>
</dbReference>
<gene>
    <name evidence="2" type="ORF">EC973_006096</name>
</gene>
<feature type="chain" id="PRO_5034570174" description="Coth-domain-containing protein" evidence="1">
    <location>
        <begin position="18"/>
        <end position="602"/>
    </location>
</feature>
<sequence length="602" mass="67686">MLCISILLISLIGLVSCGNITYSVIISAKEGETVAVVVDQTPYPLLVSSASSILYTGEAPEATQEYHYAKFVGNNATEAEAIMRHPVQADTPNEFYNRTSNGVESAPRLPMLLAPLPNVDRIQSSPHLHNQIVTLHFEADPFQIELLHQNATNNNTVKVICNMTRITLNGIQTFTDVQLKLGGRSTRYFPKLPYNIKLSKNQTLAGYRRFKLRALASDPSYLREKIAYDVLQSTGVPTSDFSFVRVFINERAYGLFGLVEIYRKSWLKNEFNGGRKKFDVGIFYKALYYSNGTNLRSDLGYRGENQSLYADGSYAIKTKPKKGEPGNYTRLMEFTRFLANASSSSSSLDGQNVVREWEKQISTQSVVRNLAVEIALGMSDGYVSNSNNYYLYDDRKYNQLVYIPTDLDLTLGSTFTNLSAMWSGNYSQYPGMSLNRPLIQKLLEAEPLKEAFERVLIQLCNKTLAPTIINRYVDALAGFVREDVAWDKSLPRATSNGWLELAPQLLQIQPDALPPPYDYNTSADLLQRFINDNVTFEQALNGPTGHISLAGVREWITSQREALLSNLGYHRTKGKGDTCGRRHARKFTAERIQAGLQQWQNK</sequence>
<dbReference type="PANTHER" id="PTHR40050">
    <property type="entry name" value="INNER SPORE COAT PROTEIN H"/>
    <property type="match status" value="1"/>
</dbReference>
<evidence type="ECO:0000256" key="1">
    <source>
        <dbReference type="SAM" id="SignalP"/>
    </source>
</evidence>
<accession>A0A8H7BYZ4</accession>
<dbReference type="AlphaFoldDB" id="A0A8H7BYZ4"/>
<dbReference type="OrthoDB" id="10267127at2759"/>
<dbReference type="Proteomes" id="UP000605846">
    <property type="component" value="Unassembled WGS sequence"/>
</dbReference>
<dbReference type="PANTHER" id="PTHR40050:SF1">
    <property type="entry name" value="INNER SPORE COAT PROTEIN H"/>
    <property type="match status" value="1"/>
</dbReference>
<dbReference type="Pfam" id="PF08757">
    <property type="entry name" value="CotH"/>
    <property type="match status" value="1"/>
</dbReference>
<comment type="caution">
    <text evidence="2">The sequence shown here is derived from an EMBL/GenBank/DDBJ whole genome shotgun (WGS) entry which is preliminary data.</text>
</comment>
<evidence type="ECO:0000313" key="3">
    <source>
        <dbReference type="Proteomes" id="UP000605846"/>
    </source>
</evidence>
<keyword evidence="3" id="KW-1185">Reference proteome</keyword>
<dbReference type="EMBL" id="JABAYA010000037">
    <property type="protein sequence ID" value="KAF7728418.1"/>
    <property type="molecule type" value="Genomic_DNA"/>
</dbReference>
<organism evidence="2 3">
    <name type="scientific">Apophysomyces ossiformis</name>
    <dbReference type="NCBI Taxonomy" id="679940"/>
    <lineage>
        <taxon>Eukaryota</taxon>
        <taxon>Fungi</taxon>
        <taxon>Fungi incertae sedis</taxon>
        <taxon>Mucoromycota</taxon>
        <taxon>Mucoromycotina</taxon>
        <taxon>Mucoromycetes</taxon>
        <taxon>Mucorales</taxon>
        <taxon>Mucorineae</taxon>
        <taxon>Mucoraceae</taxon>
        <taxon>Apophysomyces</taxon>
    </lineage>
</organism>
<evidence type="ECO:0000313" key="2">
    <source>
        <dbReference type="EMBL" id="KAF7728418.1"/>
    </source>
</evidence>